<feature type="transmembrane region" description="Helical" evidence="1">
    <location>
        <begin position="64"/>
        <end position="83"/>
    </location>
</feature>
<dbReference type="PROSITE" id="PS50234">
    <property type="entry name" value="VWFA"/>
    <property type="match status" value="1"/>
</dbReference>
<dbReference type="RefSeq" id="WP_086487268.1">
    <property type="nucleotide sequence ID" value="NZ_MSLT01000006.1"/>
</dbReference>
<gene>
    <name evidence="3" type="ORF">TPSD3_03885</name>
</gene>
<accession>A0A251XBC6</accession>
<dbReference type="InterPro" id="IPR050768">
    <property type="entry name" value="UPF0353/GerABKA_families"/>
</dbReference>
<dbReference type="OrthoDB" id="6206554at2"/>
<dbReference type="InterPro" id="IPR002035">
    <property type="entry name" value="VWF_A"/>
</dbReference>
<dbReference type="Proteomes" id="UP000194798">
    <property type="component" value="Unassembled WGS sequence"/>
</dbReference>
<comment type="caution">
    <text evidence="3">The sequence shown here is derived from an EMBL/GenBank/DDBJ whole genome shotgun (WGS) entry which is preliminary data.</text>
</comment>
<sequence>MFSFQWPWLIILLPLPWLIYRFWPMSLHHRQVIPEIRLPYIQAIALAFQHTKPVEKKTGIKRSFWLLAFAWLGLTLALMYPQWLDKTVEVKKDGYDLMLALDLSGSMRYRDFVAPDGTQLDRLQAAKIVLDRFIQYRQGDRVGLVLFADHAHLQAPLTLDIQAIRTLLSRATLGMVGRETAIGDAIGLAVKKLRERPSESRALILLTDGDNNAGRLHPRKAAELAKQYEIRIYAIGVGSVDLLAQGLNENALREIAELTGGQYFPATDLQALAGVYQHISDNLLKTEADSRIYLQQTPLYAIPLGFALLMLLMWAWMRVNLQEDF</sequence>
<feature type="domain" description="VWFA" evidence="2">
    <location>
        <begin position="96"/>
        <end position="279"/>
    </location>
</feature>
<dbReference type="Pfam" id="PF00092">
    <property type="entry name" value="VWA"/>
    <property type="match status" value="1"/>
</dbReference>
<name>A0A251XBC6_9GAMM</name>
<keyword evidence="4" id="KW-1185">Reference proteome</keyword>
<keyword evidence="1" id="KW-0472">Membrane</keyword>
<evidence type="ECO:0000256" key="1">
    <source>
        <dbReference type="SAM" id="Phobius"/>
    </source>
</evidence>
<keyword evidence="1" id="KW-0812">Transmembrane</keyword>
<dbReference type="EMBL" id="MSLT01000006">
    <property type="protein sequence ID" value="OUD15669.1"/>
    <property type="molecule type" value="Genomic_DNA"/>
</dbReference>
<dbReference type="InterPro" id="IPR036465">
    <property type="entry name" value="vWFA_dom_sf"/>
</dbReference>
<organism evidence="3 4">
    <name type="scientific">Thioflexithrix psekupsensis</name>
    <dbReference type="NCBI Taxonomy" id="1570016"/>
    <lineage>
        <taxon>Bacteria</taxon>
        <taxon>Pseudomonadati</taxon>
        <taxon>Pseudomonadota</taxon>
        <taxon>Gammaproteobacteria</taxon>
        <taxon>Thiotrichales</taxon>
        <taxon>Thioflexithrix</taxon>
    </lineage>
</organism>
<dbReference type="PANTHER" id="PTHR22550:SF18">
    <property type="entry name" value="VWFA DOMAIN-CONTAINING PROTEIN"/>
    <property type="match status" value="1"/>
</dbReference>
<keyword evidence="1" id="KW-1133">Transmembrane helix</keyword>
<dbReference type="AlphaFoldDB" id="A0A251XBC6"/>
<dbReference type="SMART" id="SM00327">
    <property type="entry name" value="VWA"/>
    <property type="match status" value="1"/>
</dbReference>
<protein>
    <recommendedName>
        <fullName evidence="2">VWFA domain-containing protein</fullName>
    </recommendedName>
</protein>
<feature type="transmembrane region" description="Helical" evidence="1">
    <location>
        <begin position="6"/>
        <end position="23"/>
    </location>
</feature>
<proteinExistence type="predicted"/>
<dbReference type="SUPFAM" id="SSF53300">
    <property type="entry name" value="vWA-like"/>
    <property type="match status" value="1"/>
</dbReference>
<feature type="transmembrane region" description="Helical" evidence="1">
    <location>
        <begin position="299"/>
        <end position="317"/>
    </location>
</feature>
<evidence type="ECO:0000259" key="2">
    <source>
        <dbReference type="PROSITE" id="PS50234"/>
    </source>
</evidence>
<evidence type="ECO:0000313" key="4">
    <source>
        <dbReference type="Proteomes" id="UP000194798"/>
    </source>
</evidence>
<evidence type="ECO:0000313" key="3">
    <source>
        <dbReference type="EMBL" id="OUD15669.1"/>
    </source>
</evidence>
<dbReference type="PANTHER" id="PTHR22550">
    <property type="entry name" value="SPORE GERMINATION PROTEIN"/>
    <property type="match status" value="1"/>
</dbReference>
<dbReference type="Gene3D" id="3.40.50.410">
    <property type="entry name" value="von Willebrand factor, type A domain"/>
    <property type="match status" value="1"/>
</dbReference>
<reference evidence="3 4" key="1">
    <citation type="submission" date="2016-12" db="EMBL/GenBank/DDBJ databases">
        <title>Thioflexothrix psekupsii D3 genome sequencing and assembly.</title>
        <authorList>
            <person name="Fomenkov A."/>
            <person name="Vincze T."/>
            <person name="Grabovich M."/>
            <person name="Anton B.P."/>
            <person name="Dubinina G."/>
            <person name="Orlova M."/>
            <person name="Belousova E."/>
            <person name="Roberts R.J."/>
        </authorList>
    </citation>
    <scope>NUCLEOTIDE SEQUENCE [LARGE SCALE GENOMIC DNA]</scope>
    <source>
        <strain evidence="3">D3</strain>
    </source>
</reference>